<protein>
    <submittedName>
        <fullName evidence="2">Uncharacterized protein</fullName>
    </submittedName>
</protein>
<organism evidence="2 3">
    <name type="scientific">Stephania cephalantha</name>
    <dbReference type="NCBI Taxonomy" id="152367"/>
    <lineage>
        <taxon>Eukaryota</taxon>
        <taxon>Viridiplantae</taxon>
        <taxon>Streptophyta</taxon>
        <taxon>Embryophyta</taxon>
        <taxon>Tracheophyta</taxon>
        <taxon>Spermatophyta</taxon>
        <taxon>Magnoliopsida</taxon>
        <taxon>Ranunculales</taxon>
        <taxon>Menispermaceae</taxon>
        <taxon>Menispermoideae</taxon>
        <taxon>Cissampelideae</taxon>
        <taxon>Stephania</taxon>
    </lineage>
</organism>
<sequence length="151" mass="16961">METGSCTPEADDKIGEDMPSWLIRYDVDDVTWSSCRRRICESPGLPSGVLRSRFRQGRRKSSVERDTMEGGRRRAGWVNDVLLECTRATEKEDKRLWGHRSEEQRQWYVEGAAAANEGVAAAEEGAAEEGACGGRSPQQQWRNEEGNVSII</sequence>
<feature type="region of interest" description="Disordered" evidence="1">
    <location>
        <begin position="122"/>
        <end position="151"/>
    </location>
</feature>
<proteinExistence type="predicted"/>
<keyword evidence="3" id="KW-1185">Reference proteome</keyword>
<evidence type="ECO:0000313" key="2">
    <source>
        <dbReference type="EMBL" id="KAK9117972.1"/>
    </source>
</evidence>
<dbReference type="EMBL" id="JBBNAG010000007">
    <property type="protein sequence ID" value="KAK9117972.1"/>
    <property type="molecule type" value="Genomic_DNA"/>
</dbReference>
<accession>A0AAP0IM58</accession>
<name>A0AAP0IM58_9MAGN</name>
<reference evidence="2 3" key="1">
    <citation type="submission" date="2024-01" db="EMBL/GenBank/DDBJ databases">
        <title>Genome assemblies of Stephania.</title>
        <authorList>
            <person name="Yang L."/>
        </authorList>
    </citation>
    <scope>NUCLEOTIDE SEQUENCE [LARGE SCALE GENOMIC DNA]</scope>
    <source>
        <strain evidence="2">JXDWG</strain>
        <tissue evidence="2">Leaf</tissue>
    </source>
</reference>
<gene>
    <name evidence="2" type="ORF">Scep_016065</name>
</gene>
<dbReference type="AlphaFoldDB" id="A0AAP0IM58"/>
<evidence type="ECO:0000256" key="1">
    <source>
        <dbReference type="SAM" id="MobiDB-lite"/>
    </source>
</evidence>
<dbReference type="Proteomes" id="UP001419268">
    <property type="component" value="Unassembled WGS sequence"/>
</dbReference>
<evidence type="ECO:0000313" key="3">
    <source>
        <dbReference type="Proteomes" id="UP001419268"/>
    </source>
</evidence>
<comment type="caution">
    <text evidence="2">The sequence shown here is derived from an EMBL/GenBank/DDBJ whole genome shotgun (WGS) entry which is preliminary data.</text>
</comment>